<evidence type="ECO:0000256" key="1">
    <source>
        <dbReference type="SAM" id="MobiDB-lite"/>
    </source>
</evidence>
<dbReference type="InterPro" id="IPR001763">
    <property type="entry name" value="Rhodanese-like_dom"/>
</dbReference>
<organism evidence="3 4">
    <name type="scientific">Cyphellophora attinorum</name>
    <dbReference type="NCBI Taxonomy" id="1664694"/>
    <lineage>
        <taxon>Eukaryota</taxon>
        <taxon>Fungi</taxon>
        <taxon>Dikarya</taxon>
        <taxon>Ascomycota</taxon>
        <taxon>Pezizomycotina</taxon>
        <taxon>Eurotiomycetes</taxon>
        <taxon>Chaetothyriomycetidae</taxon>
        <taxon>Chaetothyriales</taxon>
        <taxon>Cyphellophoraceae</taxon>
        <taxon>Cyphellophora</taxon>
    </lineage>
</organism>
<dbReference type="GO" id="GO:0005634">
    <property type="term" value="C:nucleus"/>
    <property type="evidence" value="ECO:0007669"/>
    <property type="project" value="TreeGrafter"/>
</dbReference>
<dbReference type="PANTHER" id="PTHR10828">
    <property type="entry name" value="M-PHASE INDUCER PHOSPHATASE DUAL SPECIFICITY PHOSPHATASE CDC25"/>
    <property type="match status" value="1"/>
</dbReference>
<feature type="compositionally biased region" description="Basic and acidic residues" evidence="1">
    <location>
        <begin position="144"/>
        <end position="157"/>
    </location>
</feature>
<dbReference type="PANTHER" id="PTHR10828:SF38">
    <property type="entry name" value="ARSENICAL-RESISTANCE PROTEIN 2-RELATED"/>
    <property type="match status" value="1"/>
</dbReference>
<evidence type="ECO:0000313" key="3">
    <source>
        <dbReference type="EMBL" id="KPI43837.1"/>
    </source>
</evidence>
<evidence type="ECO:0000259" key="2">
    <source>
        <dbReference type="PROSITE" id="PS50206"/>
    </source>
</evidence>
<dbReference type="GO" id="GO:0005737">
    <property type="term" value="C:cytoplasm"/>
    <property type="evidence" value="ECO:0007669"/>
    <property type="project" value="TreeGrafter"/>
</dbReference>
<dbReference type="Proteomes" id="UP000038010">
    <property type="component" value="Unassembled WGS sequence"/>
</dbReference>
<dbReference type="VEuPathDB" id="FungiDB:AB675_6119"/>
<dbReference type="Pfam" id="PF00581">
    <property type="entry name" value="Rhodanese"/>
    <property type="match status" value="1"/>
</dbReference>
<keyword evidence="4" id="KW-1185">Reference proteome</keyword>
<dbReference type="PROSITE" id="PS50206">
    <property type="entry name" value="RHODANESE_3"/>
    <property type="match status" value="1"/>
</dbReference>
<dbReference type="RefSeq" id="XP_018003800.1">
    <property type="nucleotide sequence ID" value="XM_018146384.1"/>
</dbReference>
<dbReference type="EMBL" id="LFJN01000004">
    <property type="protein sequence ID" value="KPI43837.1"/>
    <property type="molecule type" value="Genomic_DNA"/>
</dbReference>
<dbReference type="GeneID" id="28738264"/>
<feature type="compositionally biased region" description="Polar residues" evidence="1">
    <location>
        <begin position="130"/>
        <end position="139"/>
    </location>
</feature>
<sequence>MAPASEITLSSLSYMKPEQLFTELEQQFETSPGSKPRVAVIDVRDSDHLGGHIRGSEWVPSDQLDARIPELIRLHGDKEKVVFHCMLSQQRGPRAALKFARALEREKAKTLANSKGKSVSNDGETRMQSEGEQLVQPTISEGKGATKDGEVSDKTADEEHLPKVCVLEGGFGMWQARYGEDERLTEAYVKDLWEDAY</sequence>
<reference evidence="3 4" key="1">
    <citation type="submission" date="2015-06" db="EMBL/GenBank/DDBJ databases">
        <title>Draft genome of the ant-associated black yeast Phialophora attae CBS 131958.</title>
        <authorList>
            <person name="Moreno L.F."/>
            <person name="Stielow B.J."/>
            <person name="de Hoog S."/>
            <person name="Vicente V.A."/>
            <person name="Weiss V.A."/>
            <person name="de Vries M."/>
            <person name="Cruz L.M."/>
            <person name="Souza E.M."/>
        </authorList>
    </citation>
    <scope>NUCLEOTIDE SEQUENCE [LARGE SCALE GENOMIC DNA]</scope>
    <source>
        <strain evidence="3 4">CBS 131958</strain>
    </source>
</reference>
<feature type="compositionally biased region" description="Polar residues" evidence="1">
    <location>
        <begin position="111"/>
        <end position="122"/>
    </location>
</feature>
<dbReference type="GO" id="GO:0004725">
    <property type="term" value="F:protein tyrosine phosphatase activity"/>
    <property type="evidence" value="ECO:0007669"/>
    <property type="project" value="TreeGrafter"/>
</dbReference>
<feature type="region of interest" description="Disordered" evidence="1">
    <location>
        <begin position="108"/>
        <end position="157"/>
    </location>
</feature>
<protein>
    <submittedName>
        <fullName evidence="3">Arsenate 2.1</fullName>
    </submittedName>
</protein>
<gene>
    <name evidence="3" type="ORF">AB675_6119</name>
</gene>
<proteinExistence type="predicted"/>
<dbReference type="SMART" id="SM00450">
    <property type="entry name" value="RHOD"/>
    <property type="match status" value="1"/>
</dbReference>
<accession>A0A0N1HF51</accession>
<dbReference type="Gene3D" id="3.40.250.10">
    <property type="entry name" value="Rhodanese-like domain"/>
    <property type="match status" value="1"/>
</dbReference>
<name>A0A0N1HF51_9EURO</name>
<comment type="caution">
    <text evidence="3">The sequence shown here is derived from an EMBL/GenBank/DDBJ whole genome shotgun (WGS) entry which is preliminary data.</text>
</comment>
<evidence type="ECO:0000313" key="4">
    <source>
        <dbReference type="Proteomes" id="UP000038010"/>
    </source>
</evidence>
<feature type="domain" description="Rhodanese" evidence="2">
    <location>
        <begin position="34"/>
        <end position="183"/>
    </location>
</feature>
<dbReference type="SUPFAM" id="SSF52821">
    <property type="entry name" value="Rhodanese/Cell cycle control phosphatase"/>
    <property type="match status" value="1"/>
</dbReference>
<dbReference type="InterPro" id="IPR036873">
    <property type="entry name" value="Rhodanese-like_dom_sf"/>
</dbReference>
<dbReference type="AlphaFoldDB" id="A0A0N1HF51"/>
<dbReference type="OrthoDB" id="102559at2759"/>
<dbReference type="STRING" id="1664694.A0A0N1HF51"/>